<dbReference type="GO" id="GO:0015031">
    <property type="term" value="P:protein transport"/>
    <property type="evidence" value="ECO:0007669"/>
    <property type="project" value="UniProtKB-UniRule"/>
</dbReference>
<dbReference type="GO" id="GO:0032456">
    <property type="term" value="P:endocytic recycling"/>
    <property type="evidence" value="ECO:0007669"/>
    <property type="project" value="TreeGrafter"/>
</dbReference>
<sequence length="254" mass="28240">MSVASPRPSVSLSSRRTSIDTTTSTTSKTASQAAERGSLRRNRAALRDYYNLKTTSPFGAQEPSTPVTPSLDPDQESELDKPGFEPEQYVQNLLTTEDLYGVLRIEASLVSDIRNLDGEKKALVYDNYSKLITATDTIKAMREKMDPMMPGTSTLGPAIGHIAETAAGLKREMRAASAGGEVAKVEQRRKQQECVRWVLGSPERLRELKREGRDEEADEEWDKVSRMLEEWKGVKGVEDVKRACLEVLEESDEG</sequence>
<reference evidence="5" key="1">
    <citation type="journal article" date="2017" name="bioRxiv">
        <title>Conservation of a gene cluster reveals novel cercosporin biosynthetic mechanisms and extends production to the genus Colletotrichum.</title>
        <authorList>
            <person name="de Jonge R."/>
            <person name="Ebert M.K."/>
            <person name="Huitt-Roehl C.R."/>
            <person name="Pal P."/>
            <person name="Suttle J.C."/>
            <person name="Spanner R.E."/>
            <person name="Neubauer J.D."/>
            <person name="Jurick W.M.II."/>
            <person name="Stott K.A."/>
            <person name="Secor G.A."/>
            <person name="Thomma B.P.H.J."/>
            <person name="Van de Peer Y."/>
            <person name="Townsend C.A."/>
            <person name="Bolton M.D."/>
        </authorList>
    </citation>
    <scope>NUCLEOTIDE SEQUENCE [LARGE SCALE GENOMIC DNA]</scope>
    <source>
        <strain evidence="5">CBS538.71</strain>
    </source>
</reference>
<dbReference type="GO" id="GO:1990745">
    <property type="term" value="C:EARP complex"/>
    <property type="evidence" value="ECO:0007669"/>
    <property type="project" value="TreeGrafter"/>
</dbReference>
<keyword evidence="2" id="KW-0333">Golgi apparatus</keyword>
<comment type="function">
    <text evidence="2">Acts as component of the GARP complex that is involved in retrograde transport from early and late endosomes to the trans-Golgi network (TGN).</text>
</comment>
<organism evidence="4 5">
    <name type="scientific">Cercospora berteroae</name>
    <dbReference type="NCBI Taxonomy" id="357750"/>
    <lineage>
        <taxon>Eukaryota</taxon>
        <taxon>Fungi</taxon>
        <taxon>Dikarya</taxon>
        <taxon>Ascomycota</taxon>
        <taxon>Pezizomycotina</taxon>
        <taxon>Dothideomycetes</taxon>
        <taxon>Dothideomycetidae</taxon>
        <taxon>Mycosphaerellales</taxon>
        <taxon>Mycosphaerellaceae</taxon>
        <taxon>Cercospora</taxon>
    </lineage>
</organism>
<keyword evidence="2" id="KW-0653">Protein transport</keyword>
<keyword evidence="2" id="KW-0813">Transport</keyword>
<dbReference type="OrthoDB" id="203678at2759"/>
<dbReference type="AlphaFoldDB" id="A0A2S6CD62"/>
<accession>A0A2S6CD62</accession>
<evidence type="ECO:0000256" key="2">
    <source>
        <dbReference type="RuleBase" id="RU368010"/>
    </source>
</evidence>
<comment type="subcellular location">
    <subcellularLocation>
        <location evidence="2">Golgi apparatus</location>
        <location evidence="2">trans-Golgi network</location>
    </subcellularLocation>
</comment>
<dbReference type="Proteomes" id="UP000237631">
    <property type="component" value="Unassembled WGS sequence"/>
</dbReference>
<dbReference type="GO" id="GO:0005829">
    <property type="term" value="C:cytosol"/>
    <property type="evidence" value="ECO:0007669"/>
    <property type="project" value="GOC"/>
</dbReference>
<evidence type="ECO:0000313" key="5">
    <source>
        <dbReference type="Proteomes" id="UP000237631"/>
    </source>
</evidence>
<dbReference type="GO" id="GO:0042147">
    <property type="term" value="P:retrograde transport, endosome to Golgi"/>
    <property type="evidence" value="ECO:0007669"/>
    <property type="project" value="UniProtKB-UniRule"/>
</dbReference>
<dbReference type="GO" id="GO:0016020">
    <property type="term" value="C:membrane"/>
    <property type="evidence" value="ECO:0007669"/>
    <property type="project" value="TreeGrafter"/>
</dbReference>
<dbReference type="PANTHER" id="PTHR15954:SF4">
    <property type="entry name" value="VACUOLAR PROTEIN SORTING-ASSOCIATED PROTEIN 51 HOMOLOG"/>
    <property type="match status" value="1"/>
</dbReference>
<feature type="compositionally biased region" description="Polar residues" evidence="3">
    <location>
        <begin position="52"/>
        <end position="68"/>
    </location>
</feature>
<dbReference type="GO" id="GO:0007030">
    <property type="term" value="P:Golgi organization"/>
    <property type="evidence" value="ECO:0007669"/>
    <property type="project" value="UniProtKB-UniRule"/>
</dbReference>
<gene>
    <name evidence="4" type="ORF">CBER1_00073</name>
</gene>
<feature type="compositionally biased region" description="Low complexity" evidence="3">
    <location>
        <begin position="1"/>
        <end position="31"/>
    </location>
</feature>
<dbReference type="GO" id="GO:0000938">
    <property type="term" value="C:GARP complex"/>
    <property type="evidence" value="ECO:0007669"/>
    <property type="project" value="UniProtKB-UniRule"/>
</dbReference>
<proteinExistence type="inferred from homology"/>
<name>A0A2S6CD62_9PEZI</name>
<evidence type="ECO:0000256" key="1">
    <source>
        <dbReference type="ARBA" id="ARBA00006080"/>
    </source>
</evidence>
<dbReference type="InterPro" id="IPR014812">
    <property type="entry name" value="Vps51"/>
</dbReference>
<dbReference type="PANTHER" id="PTHR15954">
    <property type="entry name" value="VACUOLAR PROTEIN SORTING-ASSOCIATED PROTEIN 51 HOMOLOG"/>
    <property type="match status" value="1"/>
</dbReference>
<dbReference type="GO" id="GO:0048193">
    <property type="term" value="P:Golgi vesicle transport"/>
    <property type="evidence" value="ECO:0007669"/>
    <property type="project" value="TreeGrafter"/>
</dbReference>
<keyword evidence="5" id="KW-1185">Reference proteome</keyword>
<evidence type="ECO:0000313" key="4">
    <source>
        <dbReference type="EMBL" id="PPJ57662.1"/>
    </source>
</evidence>
<keyword evidence="2" id="KW-0445">Lipid transport</keyword>
<feature type="region of interest" description="Disordered" evidence="3">
    <location>
        <begin position="1"/>
        <end position="82"/>
    </location>
</feature>
<dbReference type="EMBL" id="PNEN01000488">
    <property type="protein sequence ID" value="PPJ57662.1"/>
    <property type="molecule type" value="Genomic_DNA"/>
</dbReference>
<evidence type="ECO:0000256" key="3">
    <source>
        <dbReference type="SAM" id="MobiDB-lite"/>
    </source>
</evidence>
<dbReference type="Pfam" id="PF08700">
    <property type="entry name" value="VPS51_Exo84_N"/>
    <property type="match status" value="1"/>
</dbReference>
<comment type="subunit">
    <text evidence="2">Component of the Golgi-associated retrograde protein (GARP) complex.</text>
</comment>
<comment type="similarity">
    <text evidence="1 2">Belongs to the VPS51 family.</text>
</comment>
<comment type="caution">
    <text evidence="4">The sequence shown here is derived from an EMBL/GenBank/DDBJ whole genome shotgun (WGS) entry which is preliminary data.</text>
</comment>
<protein>
    <recommendedName>
        <fullName evidence="2">Vacuolar protein sorting-associated protein 51 homolog</fullName>
    </recommendedName>
</protein>
<dbReference type="STRING" id="357750.A0A2S6CD62"/>
<dbReference type="GO" id="GO:0006869">
    <property type="term" value="P:lipid transport"/>
    <property type="evidence" value="ECO:0007669"/>
    <property type="project" value="UniProtKB-UniRule"/>
</dbReference>